<keyword evidence="6" id="KW-1185">Reference proteome</keyword>
<feature type="transmembrane region" description="Helical" evidence="3">
    <location>
        <begin position="290"/>
        <end position="312"/>
    </location>
</feature>
<protein>
    <submittedName>
        <fullName evidence="5">DUF4349 domain-containing protein</fullName>
    </submittedName>
</protein>
<keyword evidence="1" id="KW-0175">Coiled coil</keyword>
<evidence type="ECO:0000256" key="1">
    <source>
        <dbReference type="SAM" id="Coils"/>
    </source>
</evidence>
<evidence type="ECO:0000256" key="2">
    <source>
        <dbReference type="SAM" id="MobiDB-lite"/>
    </source>
</evidence>
<feature type="compositionally biased region" description="Basic and acidic residues" evidence="2">
    <location>
        <begin position="43"/>
        <end position="57"/>
    </location>
</feature>
<name>A0ABS2UFV2_9LEPT</name>
<comment type="caution">
    <text evidence="5">The sequence shown here is derived from an EMBL/GenBank/DDBJ whole genome shotgun (WGS) entry which is preliminary data.</text>
</comment>
<keyword evidence="3" id="KW-0472">Membrane</keyword>
<dbReference type="InterPro" id="IPR025645">
    <property type="entry name" value="DUF4349"/>
</dbReference>
<evidence type="ECO:0000313" key="5">
    <source>
        <dbReference type="EMBL" id="MBM9578833.1"/>
    </source>
</evidence>
<keyword evidence="3" id="KW-0812">Transmembrane</keyword>
<evidence type="ECO:0000259" key="4">
    <source>
        <dbReference type="Pfam" id="PF14257"/>
    </source>
</evidence>
<dbReference type="PROSITE" id="PS51257">
    <property type="entry name" value="PROKAR_LIPOPROTEIN"/>
    <property type="match status" value="1"/>
</dbReference>
<feature type="domain" description="DUF4349" evidence="4">
    <location>
        <begin position="112"/>
        <end position="304"/>
    </location>
</feature>
<evidence type="ECO:0000313" key="6">
    <source>
        <dbReference type="Proteomes" id="UP000724686"/>
    </source>
</evidence>
<keyword evidence="3" id="KW-1133">Transmembrane helix</keyword>
<accession>A0ABS2UFV2</accession>
<feature type="coiled-coil region" evidence="1">
    <location>
        <begin position="222"/>
        <end position="249"/>
    </location>
</feature>
<gene>
    <name evidence="5" type="ORF">JWG45_16940</name>
</gene>
<dbReference type="Pfam" id="PF14257">
    <property type="entry name" value="DUF4349"/>
    <property type="match status" value="1"/>
</dbReference>
<proteinExistence type="predicted"/>
<reference evidence="5 6" key="1">
    <citation type="submission" date="2021-02" db="EMBL/GenBank/DDBJ databases">
        <title>Leptospira ainlahdjerensis sp. nov., Leptospira ainazelensis sp. nov., Leptospira abararensis sp. nov. and Leptospira chreensis sp. nov., four new species isolated from water sources in Algeria.</title>
        <authorList>
            <person name="Amara Korba A."/>
            <person name="Kainiu M."/>
            <person name="Vincent A.T."/>
            <person name="Mariet J.-F."/>
            <person name="Veyrier F.J."/>
            <person name="Goarant C."/>
            <person name="Picardeau M."/>
        </authorList>
    </citation>
    <scope>NUCLEOTIDE SEQUENCE [LARGE SCALE GENOMIC DNA]</scope>
    <source>
        <strain evidence="5 6">201903070</strain>
    </source>
</reference>
<feature type="compositionally biased region" description="Basic and acidic residues" evidence="2">
    <location>
        <begin position="70"/>
        <end position="81"/>
    </location>
</feature>
<dbReference type="EMBL" id="JAFFPU010000068">
    <property type="protein sequence ID" value="MBM9578833.1"/>
    <property type="molecule type" value="Genomic_DNA"/>
</dbReference>
<dbReference type="Proteomes" id="UP000724686">
    <property type="component" value="Unassembled WGS sequence"/>
</dbReference>
<sequence length="321" mass="36380">MLKYWKAIWIRRITLKQSILFLLALCLVAFVACSKEKNSNAELADAEKTATRSRGADDSNQLGAPMPPSEEAKKVSNDKDGSGFQDSFDKAENQLGKVFTPVAMTTERLLEYNILLSYQCNDLVKTRKELLEYIAKYGYLESSSAVNSTTPYMSVKIHVRSAKLYEALLDLDKLGVLISEEISTIDHTEGMVWQKRKTNREKIRLSRRNVANQQIGAGSRNWEVVEESIERSEDQLDLAEQETWKIKDRVSWATVTVSFGTPTPPDAIQIPEYRNALVGLLNAFLQLSYYLLWILPFAAIASVFVYYGSVVFQNLRKKLGK</sequence>
<feature type="region of interest" description="Disordered" evidence="2">
    <location>
        <begin position="43"/>
        <end position="81"/>
    </location>
</feature>
<evidence type="ECO:0000256" key="3">
    <source>
        <dbReference type="SAM" id="Phobius"/>
    </source>
</evidence>
<organism evidence="5 6">
    <name type="scientific">Leptospira ainlahdjerensis</name>
    <dbReference type="NCBI Taxonomy" id="2810033"/>
    <lineage>
        <taxon>Bacteria</taxon>
        <taxon>Pseudomonadati</taxon>
        <taxon>Spirochaetota</taxon>
        <taxon>Spirochaetia</taxon>
        <taxon>Leptospirales</taxon>
        <taxon>Leptospiraceae</taxon>
        <taxon>Leptospira</taxon>
    </lineage>
</organism>